<dbReference type="GO" id="GO:0030163">
    <property type="term" value="P:protein catabolic process"/>
    <property type="evidence" value="ECO:0007669"/>
    <property type="project" value="InterPro"/>
</dbReference>
<dbReference type="InterPro" id="IPR022935">
    <property type="entry name" value="ClpS"/>
</dbReference>
<evidence type="ECO:0000259" key="2">
    <source>
        <dbReference type="Pfam" id="PF02617"/>
    </source>
</evidence>
<sequence>MAALVAPDQWAVLALLPVRAPPRPTPVAAAEGWTSGGATRPSAARPQPPAIEPARAHLPVVLAAGAVGAACRLHKCPLRGAGRRATITRRALELPVKEPEVKTTVALPGADLKEETRQKRADKYRLLLFNDPLNKREFVARCLMTICLLKEKDAYQVMMKAHTEGVAVVGTYQFETAEAYCEGLKTKGLTVDIIAADDDN</sequence>
<dbReference type="InterPro" id="IPR014719">
    <property type="entry name" value="Ribosomal_bL12_C/ClpS-like"/>
</dbReference>
<evidence type="ECO:0000313" key="3">
    <source>
        <dbReference type="EMBL" id="CAD8372807.1"/>
    </source>
</evidence>
<name>A0A7S0ASR3_9DINO</name>
<dbReference type="Pfam" id="PF02617">
    <property type="entry name" value="ClpS"/>
    <property type="match status" value="1"/>
</dbReference>
<reference evidence="3" key="1">
    <citation type="submission" date="2021-01" db="EMBL/GenBank/DDBJ databases">
        <authorList>
            <person name="Corre E."/>
            <person name="Pelletier E."/>
            <person name="Niang G."/>
            <person name="Scheremetjew M."/>
            <person name="Finn R."/>
            <person name="Kale V."/>
            <person name="Holt S."/>
            <person name="Cochrane G."/>
            <person name="Meng A."/>
            <person name="Brown T."/>
            <person name="Cohen L."/>
        </authorList>
    </citation>
    <scope>NUCLEOTIDE SEQUENCE</scope>
    <source>
        <strain evidence="3">Pbaha01</strain>
    </source>
</reference>
<gene>
    <name evidence="3" type="ORF">PBAH0796_LOCUS21053</name>
</gene>
<proteinExistence type="predicted"/>
<feature type="region of interest" description="Disordered" evidence="1">
    <location>
        <begin position="24"/>
        <end position="50"/>
    </location>
</feature>
<dbReference type="PANTHER" id="PTHR33473:SF17">
    <property type="entry name" value="ATP-DEPENDENT CLP PROTEASE ADAPTER PROTEIN CLPS1, CHLOROPLASTIC"/>
    <property type="match status" value="1"/>
</dbReference>
<accession>A0A7S0ASR3</accession>
<dbReference type="EMBL" id="HBEG01034466">
    <property type="protein sequence ID" value="CAD8372807.1"/>
    <property type="molecule type" value="Transcribed_RNA"/>
</dbReference>
<dbReference type="PANTHER" id="PTHR33473">
    <property type="entry name" value="ATP-DEPENDENT CLP PROTEASE ADAPTER PROTEIN CLPS1, CHLOROPLASTIC"/>
    <property type="match status" value="1"/>
</dbReference>
<dbReference type="InterPro" id="IPR003769">
    <property type="entry name" value="ClpS_core"/>
</dbReference>
<feature type="domain" description="Adaptor protein ClpS core" evidence="2">
    <location>
        <begin position="120"/>
        <end position="188"/>
    </location>
</feature>
<evidence type="ECO:0000256" key="1">
    <source>
        <dbReference type="SAM" id="MobiDB-lite"/>
    </source>
</evidence>
<dbReference type="AlphaFoldDB" id="A0A7S0ASR3"/>
<organism evidence="3">
    <name type="scientific">Pyrodinium bahamense</name>
    <dbReference type="NCBI Taxonomy" id="73915"/>
    <lineage>
        <taxon>Eukaryota</taxon>
        <taxon>Sar</taxon>
        <taxon>Alveolata</taxon>
        <taxon>Dinophyceae</taxon>
        <taxon>Gonyaulacales</taxon>
        <taxon>Pyrocystaceae</taxon>
        <taxon>Pyrodinium</taxon>
    </lineage>
</organism>
<dbReference type="Gene3D" id="3.30.1390.10">
    <property type="match status" value="1"/>
</dbReference>
<protein>
    <recommendedName>
        <fullName evidence="2">Adaptor protein ClpS core domain-containing protein</fullName>
    </recommendedName>
</protein>
<dbReference type="GO" id="GO:0006508">
    <property type="term" value="P:proteolysis"/>
    <property type="evidence" value="ECO:0007669"/>
    <property type="project" value="InterPro"/>
</dbReference>
<dbReference type="SUPFAM" id="SSF54736">
    <property type="entry name" value="ClpS-like"/>
    <property type="match status" value="1"/>
</dbReference>